<dbReference type="PROSITE" id="PS51296">
    <property type="entry name" value="RIESKE"/>
    <property type="match status" value="1"/>
</dbReference>
<accession>A0ABY4E5Y1</accession>
<keyword evidence="7" id="KW-1185">Reference proteome</keyword>
<evidence type="ECO:0000256" key="3">
    <source>
        <dbReference type="ARBA" id="ARBA00023004"/>
    </source>
</evidence>
<feature type="domain" description="Rieske" evidence="5">
    <location>
        <begin position="32"/>
        <end position="127"/>
    </location>
</feature>
<organism evidence="6 7">
    <name type="scientific">Vitreoscilla massiliensis</name>
    <dbReference type="NCBI Taxonomy" id="1689272"/>
    <lineage>
        <taxon>Bacteria</taxon>
        <taxon>Pseudomonadati</taxon>
        <taxon>Pseudomonadota</taxon>
        <taxon>Betaproteobacteria</taxon>
        <taxon>Neisseriales</taxon>
        <taxon>Neisseriaceae</taxon>
        <taxon>Vitreoscilla</taxon>
    </lineage>
</organism>
<keyword evidence="4" id="KW-0411">Iron-sulfur</keyword>
<keyword evidence="3" id="KW-0408">Iron</keyword>
<keyword evidence="2" id="KW-0479">Metal-binding</keyword>
<gene>
    <name evidence="6" type="ORF">LVJ82_01795</name>
</gene>
<keyword evidence="1" id="KW-0001">2Fe-2S</keyword>
<evidence type="ECO:0000313" key="6">
    <source>
        <dbReference type="EMBL" id="UOO89748.1"/>
    </source>
</evidence>
<dbReference type="InterPro" id="IPR017941">
    <property type="entry name" value="Rieske_2Fe-2S"/>
</dbReference>
<dbReference type="Gene3D" id="2.102.10.10">
    <property type="entry name" value="Rieske [2Fe-2S] iron-sulphur domain"/>
    <property type="match status" value="1"/>
</dbReference>
<reference evidence="6 7" key="1">
    <citation type="journal article" date="2022" name="Res Sq">
        <title>Evolution of multicellular longitudinally dividing oral cavity symbionts (Neisseriaceae).</title>
        <authorList>
            <person name="Nyongesa S."/>
            <person name="Weber P."/>
            <person name="Bernet E."/>
            <person name="Pullido F."/>
            <person name="Nieckarz M."/>
            <person name="Delaby M."/>
            <person name="Nieves C."/>
            <person name="Viehboeck T."/>
            <person name="Krause N."/>
            <person name="Rivera-Millot A."/>
            <person name="Nakamura A."/>
            <person name="Vischer N."/>
            <person name="VanNieuwenhze M."/>
            <person name="Brun Y."/>
            <person name="Cava F."/>
            <person name="Bulgheresi S."/>
            <person name="Veyrier F."/>
        </authorList>
    </citation>
    <scope>NUCLEOTIDE SEQUENCE [LARGE SCALE GENOMIC DNA]</scope>
    <source>
        <strain evidence="6 7">SN4</strain>
    </source>
</reference>
<evidence type="ECO:0000256" key="4">
    <source>
        <dbReference type="ARBA" id="ARBA00023014"/>
    </source>
</evidence>
<dbReference type="RefSeq" id="WP_234333026.1">
    <property type="nucleotide sequence ID" value="NZ_CABKVG010000007.1"/>
</dbReference>
<dbReference type="PANTHER" id="PTHR21496">
    <property type="entry name" value="FERREDOXIN-RELATED"/>
    <property type="match status" value="1"/>
</dbReference>
<dbReference type="Proteomes" id="UP000832011">
    <property type="component" value="Chromosome"/>
</dbReference>
<dbReference type="PANTHER" id="PTHR21496:SF23">
    <property type="entry name" value="3-PHENYLPROPIONATE_CINNAMIC ACID DIOXYGENASE FERREDOXIN SUBUNIT"/>
    <property type="match status" value="1"/>
</dbReference>
<dbReference type="InterPro" id="IPR036922">
    <property type="entry name" value="Rieske_2Fe-2S_sf"/>
</dbReference>
<name>A0ABY4E5Y1_9NEIS</name>
<evidence type="ECO:0000313" key="7">
    <source>
        <dbReference type="Proteomes" id="UP000832011"/>
    </source>
</evidence>
<dbReference type="EMBL" id="CP091511">
    <property type="protein sequence ID" value="UOO89748.1"/>
    <property type="molecule type" value="Genomic_DNA"/>
</dbReference>
<dbReference type="CDD" id="cd03528">
    <property type="entry name" value="Rieske_RO_ferredoxin"/>
    <property type="match status" value="1"/>
</dbReference>
<evidence type="ECO:0000259" key="5">
    <source>
        <dbReference type="PROSITE" id="PS51296"/>
    </source>
</evidence>
<evidence type="ECO:0000256" key="2">
    <source>
        <dbReference type="ARBA" id="ARBA00022723"/>
    </source>
</evidence>
<dbReference type="Pfam" id="PF00355">
    <property type="entry name" value="Rieske"/>
    <property type="match status" value="1"/>
</dbReference>
<proteinExistence type="predicted"/>
<sequence>MNGHYKFTAIILYIKQSFVYKTLQGGWIMGWIAVCQIDDVQEDEPKAVDVGETKIGIFKIENQIYAIENVCPHAYALLSEGFVEGETVECPLHEAVFNVTTGALESGPGCRDLCTYPVKVDGASILIQAQ</sequence>
<protein>
    <submittedName>
        <fullName evidence="6">Non-heme iron oxygenase ferredoxin subunit</fullName>
    </submittedName>
</protein>
<evidence type="ECO:0000256" key="1">
    <source>
        <dbReference type="ARBA" id="ARBA00022714"/>
    </source>
</evidence>
<dbReference type="SUPFAM" id="SSF50022">
    <property type="entry name" value="ISP domain"/>
    <property type="match status" value="1"/>
</dbReference>